<dbReference type="GO" id="GO:0016747">
    <property type="term" value="F:acyltransferase activity, transferring groups other than amino-acyl groups"/>
    <property type="evidence" value="ECO:0007669"/>
    <property type="project" value="InterPro"/>
</dbReference>
<organism evidence="2 3">
    <name type="scientific">Yeguia hominis</name>
    <dbReference type="NCBI Taxonomy" id="2763662"/>
    <lineage>
        <taxon>Bacteria</taxon>
        <taxon>Bacillati</taxon>
        <taxon>Bacillota</taxon>
        <taxon>Clostridia</taxon>
        <taxon>Eubacteriales</taxon>
        <taxon>Yeguiaceae</taxon>
        <taxon>Yeguia</taxon>
    </lineage>
</organism>
<dbReference type="PROSITE" id="PS51186">
    <property type="entry name" value="GNAT"/>
    <property type="match status" value="1"/>
</dbReference>
<evidence type="ECO:0000313" key="3">
    <source>
        <dbReference type="Proteomes" id="UP000651482"/>
    </source>
</evidence>
<accession>A0A926HQQ1</accession>
<dbReference type="EMBL" id="JACRSN010000003">
    <property type="protein sequence ID" value="MBC8532969.1"/>
    <property type="molecule type" value="Genomic_DNA"/>
</dbReference>
<gene>
    <name evidence="2" type="ORF">IAG03_02925</name>
</gene>
<dbReference type="InterPro" id="IPR000182">
    <property type="entry name" value="GNAT_dom"/>
</dbReference>
<dbReference type="AlphaFoldDB" id="A0A926HQQ1"/>
<evidence type="ECO:0000259" key="1">
    <source>
        <dbReference type="PROSITE" id="PS51186"/>
    </source>
</evidence>
<keyword evidence="3" id="KW-1185">Reference proteome</keyword>
<feature type="domain" description="N-acetyltransferase" evidence="1">
    <location>
        <begin position="1"/>
        <end position="148"/>
    </location>
</feature>
<reference evidence="2" key="1">
    <citation type="submission" date="2020-08" db="EMBL/GenBank/DDBJ databases">
        <title>Genome public.</title>
        <authorList>
            <person name="Liu C."/>
            <person name="Sun Q."/>
        </authorList>
    </citation>
    <scope>NUCLEOTIDE SEQUENCE</scope>
    <source>
        <strain evidence="2">NSJ-40</strain>
    </source>
</reference>
<name>A0A926HQQ1_9FIRM</name>
<sequence>MTYRKLTLEWVDALLEMRILQLTEEGAENPKMLLPALRRYYETHLADGTFVSWAAVCEGKLVAVSGMSFVEKPPYGGNPSGKIGLLSGMYTRKAYRRQGLAKTLLDHVIEEARTYGCGTVQVTASAMGSLLYADYGFEKSEKFMQIFL</sequence>
<dbReference type="Gene3D" id="3.40.630.30">
    <property type="match status" value="1"/>
</dbReference>
<evidence type="ECO:0000313" key="2">
    <source>
        <dbReference type="EMBL" id="MBC8532969.1"/>
    </source>
</evidence>
<dbReference type="CDD" id="cd04301">
    <property type="entry name" value="NAT_SF"/>
    <property type="match status" value="1"/>
</dbReference>
<dbReference type="SUPFAM" id="SSF55729">
    <property type="entry name" value="Acyl-CoA N-acyltransferases (Nat)"/>
    <property type="match status" value="1"/>
</dbReference>
<comment type="caution">
    <text evidence="2">The sequence shown here is derived from an EMBL/GenBank/DDBJ whole genome shotgun (WGS) entry which is preliminary data.</text>
</comment>
<protein>
    <submittedName>
        <fullName evidence="2">GNAT family N-acetyltransferase</fullName>
    </submittedName>
</protein>
<dbReference type="Pfam" id="PF00583">
    <property type="entry name" value="Acetyltransf_1"/>
    <property type="match status" value="1"/>
</dbReference>
<dbReference type="RefSeq" id="WP_249318247.1">
    <property type="nucleotide sequence ID" value="NZ_JACRSN010000003.1"/>
</dbReference>
<dbReference type="InterPro" id="IPR016181">
    <property type="entry name" value="Acyl_CoA_acyltransferase"/>
</dbReference>
<dbReference type="Proteomes" id="UP000651482">
    <property type="component" value="Unassembled WGS sequence"/>
</dbReference>
<proteinExistence type="predicted"/>